<protein>
    <submittedName>
        <fullName evidence="3">Uncharacterized protein</fullName>
    </submittedName>
</protein>
<dbReference type="PANTHER" id="PTHR43157:SF31">
    <property type="entry name" value="PHOSPHATIDYLINOSITOL-GLYCAN BIOSYNTHESIS CLASS F PROTEIN"/>
    <property type="match status" value="1"/>
</dbReference>
<dbReference type="PROSITE" id="PS00061">
    <property type="entry name" value="ADH_SHORT"/>
    <property type="match status" value="1"/>
</dbReference>
<name>A0ABZ2SSN6_9ENTE</name>
<keyword evidence="2" id="KW-0560">Oxidoreductase</keyword>
<gene>
    <name evidence="3" type="ORF">DOK78_001792</name>
</gene>
<evidence type="ECO:0000313" key="4">
    <source>
        <dbReference type="Proteomes" id="UP000664701"/>
    </source>
</evidence>
<reference evidence="3 4" key="1">
    <citation type="submission" date="2024-03" db="EMBL/GenBank/DDBJ databases">
        <title>The Genome Sequence of Enterococcus sp. DIV2402.</title>
        <authorList>
            <consortium name="The Broad Institute Genomics Platform"/>
            <consortium name="The Broad Institute Microbial Omics Core"/>
            <consortium name="The Broad Institute Genomic Center for Infectious Diseases"/>
            <person name="Earl A."/>
            <person name="Manson A."/>
            <person name="Gilmore M."/>
            <person name="Schwartman J."/>
            <person name="Shea T."/>
            <person name="Abouelleil A."/>
            <person name="Cao P."/>
            <person name="Chapman S."/>
            <person name="Cusick C."/>
            <person name="Young S."/>
            <person name="Neafsey D."/>
            <person name="Nusbaum C."/>
            <person name="Birren B."/>
        </authorList>
    </citation>
    <scope>NUCLEOTIDE SEQUENCE [LARGE SCALE GENOMIC DNA]</scope>
    <source>
        <strain evidence="3 4">DIV2402</strain>
    </source>
</reference>
<proteinExistence type="inferred from homology"/>
<organism evidence="3 4">
    <name type="scientific">Candidatus Enterococcus lowellii</name>
    <dbReference type="NCBI Taxonomy" id="2230877"/>
    <lineage>
        <taxon>Bacteria</taxon>
        <taxon>Bacillati</taxon>
        <taxon>Bacillota</taxon>
        <taxon>Bacilli</taxon>
        <taxon>Lactobacillales</taxon>
        <taxon>Enterococcaceae</taxon>
        <taxon>Enterococcus</taxon>
    </lineage>
</organism>
<evidence type="ECO:0000256" key="2">
    <source>
        <dbReference type="ARBA" id="ARBA00023002"/>
    </source>
</evidence>
<evidence type="ECO:0000313" key="3">
    <source>
        <dbReference type="EMBL" id="WYJ77154.1"/>
    </source>
</evidence>
<comment type="similarity">
    <text evidence="1">Belongs to the short-chain dehydrogenases/reductases (SDR) family.</text>
</comment>
<dbReference type="PRINTS" id="PR00081">
    <property type="entry name" value="GDHRDH"/>
</dbReference>
<dbReference type="InterPro" id="IPR020904">
    <property type="entry name" value="Sc_DH/Rdtase_CS"/>
</dbReference>
<dbReference type="InterPro" id="IPR002347">
    <property type="entry name" value="SDR_fam"/>
</dbReference>
<dbReference type="Gene3D" id="3.40.50.720">
    <property type="entry name" value="NAD(P)-binding Rossmann-like Domain"/>
    <property type="match status" value="1"/>
</dbReference>
<dbReference type="InterPro" id="IPR036291">
    <property type="entry name" value="NAD(P)-bd_dom_sf"/>
</dbReference>
<keyword evidence="4" id="KW-1185">Reference proteome</keyword>
<dbReference type="Proteomes" id="UP000664701">
    <property type="component" value="Chromosome"/>
</dbReference>
<dbReference type="PROSITE" id="PS51257">
    <property type="entry name" value="PROKAR_LIPOPROTEIN"/>
    <property type="match status" value="1"/>
</dbReference>
<sequence length="275" mass="30948">MRNIIVTGGNRGLGYEIAKTFANQNNHIIIACRDVEHGTYMAKKLPGSSEVIALDLCSEQSIYSFTKQLAERHSKIDVLMNNAGIFDNSGQKVTFMKQSFSNVWVTNTLGPYLLTKQMTPLLNKSTNPKCVFMSSVVGHHKRLNLKIITEQPSIEVYSQSKYADLLLTELFAKEHPSWQVLAAHPGYSNTAIFDGRISGWKKQVIRQMTNVFGQSPKKGAQSAILAINEDFSSGSYIGPKYLKELYGAPRIQHIQKYYHPEDLAIFSHFLTEIQK</sequence>
<dbReference type="Pfam" id="PF00106">
    <property type="entry name" value="adh_short"/>
    <property type="match status" value="1"/>
</dbReference>
<dbReference type="PANTHER" id="PTHR43157">
    <property type="entry name" value="PHOSPHATIDYLINOSITOL-GLYCAN BIOSYNTHESIS CLASS F PROTEIN-RELATED"/>
    <property type="match status" value="1"/>
</dbReference>
<dbReference type="SUPFAM" id="SSF51735">
    <property type="entry name" value="NAD(P)-binding Rossmann-fold domains"/>
    <property type="match status" value="1"/>
</dbReference>
<evidence type="ECO:0000256" key="1">
    <source>
        <dbReference type="ARBA" id="ARBA00006484"/>
    </source>
</evidence>
<accession>A0ABZ2SSN6</accession>
<dbReference type="EMBL" id="CP147251">
    <property type="protein sequence ID" value="WYJ77154.1"/>
    <property type="molecule type" value="Genomic_DNA"/>
</dbReference>
<dbReference type="RefSeq" id="WP_207940681.1">
    <property type="nucleotide sequence ID" value="NZ_CP147251.1"/>
</dbReference>